<evidence type="ECO:0000313" key="1">
    <source>
        <dbReference type="EMBL" id="MPM09006.1"/>
    </source>
</evidence>
<proteinExistence type="predicted"/>
<name>A0A644WYL8_9ZZZZ</name>
<reference evidence="1" key="1">
    <citation type="submission" date="2019-08" db="EMBL/GenBank/DDBJ databases">
        <authorList>
            <person name="Kucharzyk K."/>
            <person name="Murdoch R.W."/>
            <person name="Higgins S."/>
            <person name="Loffler F."/>
        </authorList>
    </citation>
    <scope>NUCLEOTIDE SEQUENCE</scope>
</reference>
<comment type="caution">
    <text evidence="1">The sequence shown here is derived from an EMBL/GenBank/DDBJ whole genome shotgun (WGS) entry which is preliminary data.</text>
</comment>
<organism evidence="1">
    <name type="scientific">bioreactor metagenome</name>
    <dbReference type="NCBI Taxonomy" id="1076179"/>
    <lineage>
        <taxon>unclassified sequences</taxon>
        <taxon>metagenomes</taxon>
        <taxon>ecological metagenomes</taxon>
    </lineage>
</organism>
<dbReference type="EMBL" id="VSSQ01001517">
    <property type="protein sequence ID" value="MPM09006.1"/>
    <property type="molecule type" value="Genomic_DNA"/>
</dbReference>
<sequence length="44" mass="4824">MSSDEFNFASMPFVSSDFTGDVVITKAAHTATQTLLFIRVIAKK</sequence>
<gene>
    <name evidence="1" type="ORF">SDC9_55322</name>
</gene>
<protein>
    <submittedName>
        <fullName evidence="1">Uncharacterized protein</fullName>
    </submittedName>
</protein>
<accession>A0A644WYL8</accession>
<dbReference type="AlphaFoldDB" id="A0A644WYL8"/>